<reference evidence="2 3" key="1">
    <citation type="submission" date="2018-08" db="EMBL/GenBank/DDBJ databases">
        <title>Microbacterium lemovicicum sp. nov., a bacterium isolated from a natural uranium-rich soil.</title>
        <authorList>
            <person name="ORTET P."/>
        </authorList>
    </citation>
    <scope>NUCLEOTIDE SEQUENCE [LARGE SCALE GENOMIC DNA]</scope>
    <source>
        <strain evidence="2 3">Viu22</strain>
    </source>
</reference>
<evidence type="ECO:0000256" key="1">
    <source>
        <dbReference type="SAM" id="MobiDB-lite"/>
    </source>
</evidence>
<feature type="region of interest" description="Disordered" evidence="1">
    <location>
        <begin position="281"/>
        <end position="301"/>
    </location>
</feature>
<organism evidence="2 3">
    <name type="scientific">Microbacterium lemovicicum</name>
    <dbReference type="NCBI Taxonomy" id="1072463"/>
    <lineage>
        <taxon>Bacteria</taxon>
        <taxon>Bacillati</taxon>
        <taxon>Actinomycetota</taxon>
        <taxon>Actinomycetes</taxon>
        <taxon>Micrococcales</taxon>
        <taxon>Microbacteriaceae</taxon>
        <taxon>Microbacterium</taxon>
    </lineage>
</organism>
<protein>
    <submittedName>
        <fullName evidence="2">15-cis-phytoene synthase</fullName>
        <ecNumber evidence="2">2.5.1.32</ecNumber>
    </submittedName>
</protein>
<dbReference type="PANTHER" id="PTHR31480">
    <property type="entry name" value="BIFUNCTIONAL LYCOPENE CYCLASE/PHYTOENE SYNTHASE"/>
    <property type="match status" value="1"/>
</dbReference>
<dbReference type="KEGG" id="mlv:CVS47_01818"/>
<dbReference type="InterPro" id="IPR002060">
    <property type="entry name" value="Squ/phyt_synthse"/>
</dbReference>
<dbReference type="GO" id="GO:0016765">
    <property type="term" value="F:transferase activity, transferring alkyl or aryl (other than methyl) groups"/>
    <property type="evidence" value="ECO:0007669"/>
    <property type="project" value="UniProtKB-ARBA"/>
</dbReference>
<dbReference type="RefSeq" id="WP_127095785.1">
    <property type="nucleotide sequence ID" value="NZ_CP031423.1"/>
</dbReference>
<dbReference type="SFLD" id="SFLDG01018">
    <property type="entry name" value="Squalene/Phytoene_Synthase_Lik"/>
    <property type="match status" value="1"/>
</dbReference>
<dbReference type="SUPFAM" id="SSF48576">
    <property type="entry name" value="Terpenoid synthases"/>
    <property type="match status" value="1"/>
</dbReference>
<accession>A0A3S9WAN9</accession>
<keyword evidence="2" id="KW-0808">Transferase</keyword>
<name>A0A3S9WAN9_9MICO</name>
<proteinExistence type="predicted"/>
<gene>
    <name evidence="2" type="primary">crtB</name>
    <name evidence="2" type="ORF">CVS47_01818</name>
</gene>
<evidence type="ECO:0000313" key="2">
    <source>
        <dbReference type="EMBL" id="AZS37186.1"/>
    </source>
</evidence>
<dbReference type="Proteomes" id="UP000276888">
    <property type="component" value="Chromosome"/>
</dbReference>
<dbReference type="OrthoDB" id="9807580at2"/>
<sequence length="301" mass="31972">MSREPTGLELYDRTARDAAAAVIAAYSTSFGLACRLLGPRVRPHVRNIYALVRIADEIVDGPAAAAGLSAEAERAVLDDLETEVYTAIERGFSANLVVHAFATTARECAIGEDLIRPFFSSMRTDLERTDHDAASHAEYVYGSAEVVGLMCLQVFVSAGSRHPVAAAPHLVEGARRLGAAFQDVNFLRDHEHDAGGLGRNYLGLDGTSASRIAVLNRIDADLAAAAATVPALPADCRRAVTLAHDLFAELSARLRQDHDAGRRVRVPDPVKAAIAARVIAGRPPRPPGARSGRTISIGAGR</sequence>
<keyword evidence="3" id="KW-1185">Reference proteome</keyword>
<dbReference type="SFLD" id="SFLDS00005">
    <property type="entry name" value="Isoprenoid_Synthase_Type_I"/>
    <property type="match status" value="1"/>
</dbReference>
<dbReference type="EMBL" id="CP031423">
    <property type="protein sequence ID" value="AZS37186.1"/>
    <property type="molecule type" value="Genomic_DNA"/>
</dbReference>
<evidence type="ECO:0000313" key="3">
    <source>
        <dbReference type="Proteomes" id="UP000276888"/>
    </source>
</evidence>
<dbReference type="Pfam" id="PF00494">
    <property type="entry name" value="SQS_PSY"/>
    <property type="match status" value="1"/>
</dbReference>
<dbReference type="Gene3D" id="1.10.600.10">
    <property type="entry name" value="Farnesyl Diphosphate Synthase"/>
    <property type="match status" value="1"/>
</dbReference>
<dbReference type="PROSITE" id="PS51257">
    <property type="entry name" value="PROKAR_LIPOPROTEIN"/>
    <property type="match status" value="1"/>
</dbReference>
<dbReference type="AlphaFoldDB" id="A0A3S9WAN9"/>
<dbReference type="EC" id="2.5.1.32" evidence="2"/>
<dbReference type="InterPro" id="IPR008949">
    <property type="entry name" value="Isoprenoid_synthase_dom_sf"/>
</dbReference>